<organism evidence="2 3">
    <name type="scientific">Cladorrhinum samala</name>
    <dbReference type="NCBI Taxonomy" id="585594"/>
    <lineage>
        <taxon>Eukaryota</taxon>
        <taxon>Fungi</taxon>
        <taxon>Dikarya</taxon>
        <taxon>Ascomycota</taxon>
        <taxon>Pezizomycotina</taxon>
        <taxon>Sordariomycetes</taxon>
        <taxon>Sordariomycetidae</taxon>
        <taxon>Sordariales</taxon>
        <taxon>Podosporaceae</taxon>
        <taxon>Cladorrhinum</taxon>
    </lineage>
</organism>
<reference evidence="2" key="2">
    <citation type="submission" date="2023-06" db="EMBL/GenBank/DDBJ databases">
        <authorList>
            <consortium name="Lawrence Berkeley National Laboratory"/>
            <person name="Mondo S.J."/>
            <person name="Hensen N."/>
            <person name="Bonometti L."/>
            <person name="Westerberg I."/>
            <person name="Brannstrom I.O."/>
            <person name="Guillou S."/>
            <person name="Cros-Aarteil S."/>
            <person name="Calhoun S."/>
            <person name="Haridas S."/>
            <person name="Kuo A."/>
            <person name="Pangilinan J."/>
            <person name="Riley R."/>
            <person name="Labutti K."/>
            <person name="Andreopoulos B."/>
            <person name="Lipzen A."/>
            <person name="Chen C."/>
            <person name="Yanf M."/>
            <person name="Daum C."/>
            <person name="Ng V."/>
            <person name="Clum A."/>
            <person name="Steindorff A."/>
            <person name="Ohm R."/>
            <person name="Martin F."/>
            <person name="Silar P."/>
            <person name="Natvig D."/>
            <person name="Lalanne C."/>
            <person name="Gautier V."/>
            <person name="Ament-Velasquez S.L."/>
            <person name="Kruys A."/>
            <person name="Hutchinson M.I."/>
            <person name="Powell A.J."/>
            <person name="Barry K."/>
            <person name="Miller A.N."/>
            <person name="Grigoriev I.V."/>
            <person name="Debuchy R."/>
            <person name="Gladieux P."/>
            <person name="Thoren M.H."/>
            <person name="Johannesson H."/>
        </authorList>
    </citation>
    <scope>NUCLEOTIDE SEQUENCE</scope>
    <source>
        <strain evidence="2">PSN324</strain>
    </source>
</reference>
<evidence type="ECO:0000256" key="1">
    <source>
        <dbReference type="SAM" id="MobiDB-lite"/>
    </source>
</evidence>
<feature type="compositionally biased region" description="Polar residues" evidence="1">
    <location>
        <begin position="325"/>
        <end position="336"/>
    </location>
</feature>
<keyword evidence="3" id="KW-1185">Reference proteome</keyword>
<proteinExistence type="predicted"/>
<feature type="region of interest" description="Disordered" evidence="1">
    <location>
        <begin position="1"/>
        <end position="378"/>
    </location>
</feature>
<evidence type="ECO:0000313" key="3">
    <source>
        <dbReference type="Proteomes" id="UP001321749"/>
    </source>
</evidence>
<feature type="compositionally biased region" description="Polar residues" evidence="1">
    <location>
        <begin position="65"/>
        <end position="89"/>
    </location>
</feature>
<feature type="compositionally biased region" description="Basic and acidic residues" evidence="1">
    <location>
        <begin position="242"/>
        <end position="252"/>
    </location>
</feature>
<dbReference type="EMBL" id="MU865176">
    <property type="protein sequence ID" value="KAK4456698.1"/>
    <property type="molecule type" value="Genomic_DNA"/>
</dbReference>
<feature type="region of interest" description="Disordered" evidence="1">
    <location>
        <begin position="384"/>
        <end position="403"/>
    </location>
</feature>
<feature type="compositionally biased region" description="Polar residues" evidence="1">
    <location>
        <begin position="202"/>
        <end position="211"/>
    </location>
</feature>
<comment type="caution">
    <text evidence="2">The sequence shown here is derived from an EMBL/GenBank/DDBJ whole genome shotgun (WGS) entry which is preliminary data.</text>
</comment>
<dbReference type="Proteomes" id="UP001321749">
    <property type="component" value="Unassembled WGS sequence"/>
</dbReference>
<feature type="compositionally biased region" description="Low complexity" evidence="1">
    <location>
        <begin position="263"/>
        <end position="287"/>
    </location>
</feature>
<feature type="compositionally biased region" description="Polar residues" evidence="1">
    <location>
        <begin position="308"/>
        <end position="318"/>
    </location>
</feature>
<feature type="compositionally biased region" description="Basic and acidic residues" evidence="1">
    <location>
        <begin position="135"/>
        <end position="145"/>
    </location>
</feature>
<evidence type="ECO:0000313" key="2">
    <source>
        <dbReference type="EMBL" id="KAK4456698.1"/>
    </source>
</evidence>
<feature type="compositionally biased region" description="Basic and acidic residues" evidence="1">
    <location>
        <begin position="152"/>
        <end position="176"/>
    </location>
</feature>
<accession>A0AAV9H8C4</accession>
<feature type="compositionally biased region" description="Polar residues" evidence="1">
    <location>
        <begin position="349"/>
        <end position="359"/>
    </location>
</feature>
<gene>
    <name evidence="2" type="ORF">QBC42DRAFT_237978</name>
</gene>
<sequence>MKSYHHHSSTPGSSRAVDPPRPAREGEYSRPSTPNKSPDSKIWKRRRRSRKSQSNSGGNGHDSEGPTSSPKTLQMSLAATLPMTPQSPYLSEEAHVYSLQNPRQVSASQDDQDGEWLSPKHRRSYASSCSYLNEEQMKKSEKSESSEQSQPDDVKLDTVKKFLDRLPEAEKPEPDVKASAVETTKSRRVRFGRVLWRKASGRAQTATSTSRADQEQPARPSPPQIWLSQFPGGEATRVHTPPYKEDTADGRPRGLFFDVNNPTSRNTSNDSDSTTTSTRRTHSNSSSKRFRDRSRSPVNPGAKGRKSPASSLRTSTSVGGIGKHNNASSGSISTSKEWWEQQQHLHQQAGRSGTPVQSNKGGGRERCRTNPTGKAALFEFDVPEHLPSSPMCPANPKNVKSAGKGVCVVSNKRHGERTRSRGQVS</sequence>
<feature type="compositionally biased region" description="Basic residues" evidence="1">
    <location>
        <begin position="186"/>
        <end position="200"/>
    </location>
</feature>
<dbReference type="AlphaFoldDB" id="A0AAV9H8C4"/>
<reference evidence="2" key="1">
    <citation type="journal article" date="2023" name="Mol. Phylogenet. Evol.">
        <title>Genome-scale phylogeny and comparative genomics of the fungal order Sordariales.</title>
        <authorList>
            <person name="Hensen N."/>
            <person name="Bonometti L."/>
            <person name="Westerberg I."/>
            <person name="Brannstrom I.O."/>
            <person name="Guillou S."/>
            <person name="Cros-Aarteil S."/>
            <person name="Calhoun S."/>
            <person name="Haridas S."/>
            <person name="Kuo A."/>
            <person name="Mondo S."/>
            <person name="Pangilinan J."/>
            <person name="Riley R."/>
            <person name="LaButti K."/>
            <person name="Andreopoulos B."/>
            <person name="Lipzen A."/>
            <person name="Chen C."/>
            <person name="Yan M."/>
            <person name="Daum C."/>
            <person name="Ng V."/>
            <person name="Clum A."/>
            <person name="Steindorff A."/>
            <person name="Ohm R.A."/>
            <person name="Martin F."/>
            <person name="Silar P."/>
            <person name="Natvig D.O."/>
            <person name="Lalanne C."/>
            <person name="Gautier V."/>
            <person name="Ament-Velasquez S.L."/>
            <person name="Kruys A."/>
            <person name="Hutchinson M.I."/>
            <person name="Powell A.J."/>
            <person name="Barry K."/>
            <person name="Miller A.N."/>
            <person name="Grigoriev I.V."/>
            <person name="Debuchy R."/>
            <person name="Gladieux P."/>
            <person name="Hiltunen Thoren M."/>
            <person name="Johannesson H."/>
        </authorList>
    </citation>
    <scope>NUCLEOTIDE SEQUENCE</scope>
    <source>
        <strain evidence="2">PSN324</strain>
    </source>
</reference>
<feature type="compositionally biased region" description="Polar residues" evidence="1">
    <location>
        <begin position="98"/>
        <end position="109"/>
    </location>
</feature>
<protein>
    <submittedName>
        <fullName evidence="2">Uncharacterized protein</fullName>
    </submittedName>
</protein>
<name>A0AAV9H8C4_9PEZI</name>